<reference evidence="2" key="1">
    <citation type="journal article" date="2020" name="Stud. Mycol.">
        <title>101 Dothideomycetes genomes: a test case for predicting lifestyles and emergence of pathogens.</title>
        <authorList>
            <person name="Haridas S."/>
            <person name="Albert R."/>
            <person name="Binder M."/>
            <person name="Bloem J."/>
            <person name="Labutti K."/>
            <person name="Salamov A."/>
            <person name="Andreopoulos B."/>
            <person name="Baker S."/>
            <person name="Barry K."/>
            <person name="Bills G."/>
            <person name="Bluhm B."/>
            <person name="Cannon C."/>
            <person name="Castanera R."/>
            <person name="Culley D."/>
            <person name="Daum C."/>
            <person name="Ezra D."/>
            <person name="Gonzalez J."/>
            <person name="Henrissat B."/>
            <person name="Kuo A."/>
            <person name="Liang C."/>
            <person name="Lipzen A."/>
            <person name="Lutzoni F."/>
            <person name="Magnuson J."/>
            <person name="Mondo S."/>
            <person name="Nolan M."/>
            <person name="Ohm R."/>
            <person name="Pangilinan J."/>
            <person name="Park H.-J."/>
            <person name="Ramirez L."/>
            <person name="Alfaro M."/>
            <person name="Sun H."/>
            <person name="Tritt A."/>
            <person name="Yoshinaga Y."/>
            <person name="Zwiers L.-H."/>
            <person name="Turgeon B."/>
            <person name="Goodwin S."/>
            <person name="Spatafora J."/>
            <person name="Crous P."/>
            <person name="Grigoriev I."/>
        </authorList>
    </citation>
    <scope>NUCLEOTIDE SEQUENCE</scope>
    <source>
        <strain evidence="2">CBS 109.77</strain>
    </source>
</reference>
<evidence type="ECO:0000256" key="1">
    <source>
        <dbReference type="SAM" id="MobiDB-lite"/>
    </source>
</evidence>
<gene>
    <name evidence="2" type="ORF">K505DRAFT_38016</name>
</gene>
<proteinExistence type="predicted"/>
<protein>
    <submittedName>
        <fullName evidence="2">Uncharacterized protein</fullName>
    </submittedName>
</protein>
<keyword evidence="3" id="KW-1185">Reference proteome</keyword>
<feature type="compositionally biased region" description="Basic and acidic residues" evidence="1">
    <location>
        <begin position="85"/>
        <end position="97"/>
    </location>
</feature>
<dbReference type="Proteomes" id="UP000799757">
    <property type="component" value="Unassembled WGS sequence"/>
</dbReference>
<feature type="region of interest" description="Disordered" evidence="1">
    <location>
        <begin position="74"/>
        <end position="97"/>
    </location>
</feature>
<accession>A0A6A6XBL7</accession>
<evidence type="ECO:0000313" key="2">
    <source>
        <dbReference type="EMBL" id="KAF2793564.1"/>
    </source>
</evidence>
<dbReference type="EMBL" id="MU001922">
    <property type="protein sequence ID" value="KAF2793564.1"/>
    <property type="molecule type" value="Genomic_DNA"/>
</dbReference>
<evidence type="ECO:0000313" key="3">
    <source>
        <dbReference type="Proteomes" id="UP000799757"/>
    </source>
</evidence>
<organism evidence="2 3">
    <name type="scientific">Melanomma pulvis-pyrius CBS 109.77</name>
    <dbReference type="NCBI Taxonomy" id="1314802"/>
    <lineage>
        <taxon>Eukaryota</taxon>
        <taxon>Fungi</taxon>
        <taxon>Dikarya</taxon>
        <taxon>Ascomycota</taxon>
        <taxon>Pezizomycotina</taxon>
        <taxon>Dothideomycetes</taxon>
        <taxon>Pleosporomycetidae</taxon>
        <taxon>Pleosporales</taxon>
        <taxon>Melanommataceae</taxon>
        <taxon>Melanomma</taxon>
    </lineage>
</organism>
<dbReference type="AlphaFoldDB" id="A0A6A6XBL7"/>
<sequence>MRLSSTFLACDWVLIGPGFTRRMRLSGSPILCTMIGALAGGARVGVSETRSGQMMGGEKSCRDGAEVSATIANEVGTEGAVSSEHGSDRDGDGDKTR</sequence>
<name>A0A6A6XBL7_9PLEO</name>